<organism evidence="7 8">
    <name type="scientific">Halorientalis brevis</name>
    <dbReference type="NCBI Taxonomy" id="1126241"/>
    <lineage>
        <taxon>Archaea</taxon>
        <taxon>Methanobacteriati</taxon>
        <taxon>Methanobacteriota</taxon>
        <taxon>Stenosarchaea group</taxon>
        <taxon>Halobacteria</taxon>
        <taxon>Halobacteriales</taxon>
        <taxon>Haloarculaceae</taxon>
        <taxon>Halorientalis</taxon>
    </lineage>
</organism>
<evidence type="ECO:0000256" key="3">
    <source>
        <dbReference type="ARBA" id="ARBA00023002"/>
    </source>
</evidence>
<reference evidence="7 8" key="1">
    <citation type="journal article" date="2019" name="Int. J. Syst. Evol. Microbiol.">
        <title>The Global Catalogue of Microorganisms (GCM) 10K type strain sequencing project: providing services to taxonomists for standard genome sequencing and annotation.</title>
        <authorList>
            <consortium name="The Broad Institute Genomics Platform"/>
            <consortium name="The Broad Institute Genome Sequencing Center for Infectious Disease"/>
            <person name="Wu L."/>
            <person name="Ma J."/>
        </authorList>
    </citation>
    <scope>NUCLEOTIDE SEQUENCE [LARGE SCALE GENOMIC DNA]</scope>
    <source>
        <strain evidence="7 8">CGMCC 1.12125</strain>
    </source>
</reference>
<sequence length="516" mass="56336">MQRDYFDKARVAVGDSIAEKHADVAADVIDEDEYGHLIGGDWVDSTSGETMESVDATTGETLARFQDGTAEDVDEAVDAAWDAFEKWDQVSPQMRSEKLFEIADRLDERRAEIARLDSLEVGKANQHSAFVDLEIAIEQFRYFGSLCRTADEGRRPPASDDRLTYTQKEPYGVVGLISAWNFPAMFVGWKVAPALAAGNTVVYKPSSRATLSTLEMARTIQNVLPNGAMNVVTGSGSEVGNAISQHEGVKKVGLTGSTRAGQFTMENAATQIKPVSLELGGKSPNIVFPDADVEKAVQGTIIASWFNVGQQCTMGSRLFLHEDVKAEFMEKFIEATDDLTIGDPLSPLTDVGPLVDHDHLEEVQSYVDTAVEEGATLAYGGEQPDDEELQGAPYLKPTILTDVENDDTVACEEVFGPVLSVIEWSDYDEMMAQANDTIYGLASGVWTTDLDNAKKSADDLEAGTVWINTWNDMFEPSPYGGYKQSGMGRELSEETLEDYQQTKSVTMNFGGLPKMG</sequence>
<dbReference type="Pfam" id="PF00171">
    <property type="entry name" value="Aldedh"/>
    <property type="match status" value="1"/>
</dbReference>
<comment type="similarity">
    <text evidence="1 5">Belongs to the aldehyde dehydrogenase family.</text>
</comment>
<evidence type="ECO:0000259" key="6">
    <source>
        <dbReference type="Pfam" id="PF00171"/>
    </source>
</evidence>
<dbReference type="AlphaFoldDB" id="A0ABD6C887"/>
<dbReference type="FunFam" id="3.40.309.10:FF:000012">
    <property type="entry name" value="Betaine aldehyde dehydrogenase"/>
    <property type="match status" value="1"/>
</dbReference>
<dbReference type="InterPro" id="IPR016161">
    <property type="entry name" value="Ald_DH/histidinol_DH"/>
</dbReference>
<dbReference type="RefSeq" id="WP_247376875.1">
    <property type="nucleotide sequence ID" value="NZ_JALLGV010000003.1"/>
</dbReference>
<dbReference type="FunFam" id="3.40.605.10:FF:000007">
    <property type="entry name" value="NAD/NADP-dependent betaine aldehyde dehydrogenase"/>
    <property type="match status" value="1"/>
</dbReference>
<comment type="subunit">
    <text evidence="2">Homotetramer.</text>
</comment>
<evidence type="ECO:0000313" key="7">
    <source>
        <dbReference type="EMBL" id="MFD1585916.1"/>
    </source>
</evidence>
<dbReference type="InterPro" id="IPR016163">
    <property type="entry name" value="Ald_DH_C"/>
</dbReference>
<dbReference type="InterPro" id="IPR029510">
    <property type="entry name" value="Ald_DH_CS_GLU"/>
</dbReference>
<dbReference type="Proteomes" id="UP001597119">
    <property type="component" value="Unassembled WGS sequence"/>
</dbReference>
<evidence type="ECO:0000256" key="1">
    <source>
        <dbReference type="ARBA" id="ARBA00009986"/>
    </source>
</evidence>
<dbReference type="SUPFAM" id="SSF53720">
    <property type="entry name" value="ALDH-like"/>
    <property type="match status" value="1"/>
</dbReference>
<keyword evidence="3 5" id="KW-0560">Oxidoreductase</keyword>
<dbReference type="Gene3D" id="3.40.309.10">
    <property type="entry name" value="Aldehyde Dehydrogenase, Chain A, domain 2"/>
    <property type="match status" value="1"/>
</dbReference>
<name>A0ABD6C887_9EURY</name>
<dbReference type="InterPro" id="IPR016162">
    <property type="entry name" value="Ald_DH_N"/>
</dbReference>
<dbReference type="PROSITE" id="PS00687">
    <property type="entry name" value="ALDEHYDE_DEHYDR_GLU"/>
    <property type="match status" value="1"/>
</dbReference>
<comment type="caution">
    <text evidence="7">The sequence shown here is derived from an EMBL/GenBank/DDBJ whole genome shotgun (WGS) entry which is preliminary data.</text>
</comment>
<dbReference type="Gene3D" id="3.40.605.10">
    <property type="entry name" value="Aldehyde Dehydrogenase, Chain A, domain 1"/>
    <property type="match status" value="1"/>
</dbReference>
<feature type="domain" description="Aldehyde dehydrogenase" evidence="6">
    <location>
        <begin position="42"/>
        <end position="505"/>
    </location>
</feature>
<feature type="active site" evidence="4">
    <location>
        <position position="278"/>
    </location>
</feature>
<dbReference type="PANTHER" id="PTHR11699">
    <property type="entry name" value="ALDEHYDE DEHYDROGENASE-RELATED"/>
    <property type="match status" value="1"/>
</dbReference>
<evidence type="ECO:0000256" key="2">
    <source>
        <dbReference type="ARBA" id="ARBA00011881"/>
    </source>
</evidence>
<dbReference type="EMBL" id="JBHUDJ010000001">
    <property type="protein sequence ID" value="MFD1585916.1"/>
    <property type="molecule type" value="Genomic_DNA"/>
</dbReference>
<proteinExistence type="inferred from homology"/>
<dbReference type="InterPro" id="IPR015590">
    <property type="entry name" value="Aldehyde_DH_dom"/>
</dbReference>
<gene>
    <name evidence="7" type="ORF">ACFR9U_02900</name>
</gene>
<evidence type="ECO:0000256" key="5">
    <source>
        <dbReference type="RuleBase" id="RU003345"/>
    </source>
</evidence>
<dbReference type="GO" id="GO:0016491">
    <property type="term" value="F:oxidoreductase activity"/>
    <property type="evidence" value="ECO:0007669"/>
    <property type="project" value="UniProtKB-KW"/>
</dbReference>
<evidence type="ECO:0000256" key="4">
    <source>
        <dbReference type="PROSITE-ProRule" id="PRU10007"/>
    </source>
</evidence>
<protein>
    <submittedName>
        <fullName evidence="7">Aldehyde dehydrogenase family protein</fullName>
    </submittedName>
</protein>
<accession>A0ABD6C887</accession>
<keyword evidence="8" id="KW-1185">Reference proteome</keyword>
<evidence type="ECO:0000313" key="8">
    <source>
        <dbReference type="Proteomes" id="UP001597119"/>
    </source>
</evidence>